<protein>
    <submittedName>
        <fullName evidence="2">Thermonuclease family protein</fullName>
    </submittedName>
</protein>
<dbReference type="OrthoDB" id="7618306at2"/>
<name>A0A062VGU1_9PROT</name>
<dbReference type="EMBL" id="ARYM01000023">
    <property type="protein sequence ID" value="KCZ97238.1"/>
    <property type="molecule type" value="Genomic_DNA"/>
</dbReference>
<proteinExistence type="predicted"/>
<dbReference type="SUPFAM" id="SSF50199">
    <property type="entry name" value="Staphylococcal nuclease"/>
    <property type="match status" value="1"/>
</dbReference>
<dbReference type="Proteomes" id="UP000027100">
    <property type="component" value="Unassembled WGS sequence"/>
</dbReference>
<keyword evidence="3" id="KW-1185">Reference proteome</keyword>
<dbReference type="PROSITE" id="PS50830">
    <property type="entry name" value="TNASE_3"/>
    <property type="match status" value="1"/>
</dbReference>
<gene>
    <name evidence="2" type="ORF">HPO_16088</name>
</gene>
<dbReference type="PATRIC" id="fig|1280954.3.peg.3247"/>
<dbReference type="InterPro" id="IPR035437">
    <property type="entry name" value="SNase_OB-fold_sf"/>
</dbReference>
<dbReference type="eggNOG" id="COG1525">
    <property type="taxonomic scope" value="Bacteria"/>
</dbReference>
<dbReference type="SMART" id="SM00318">
    <property type="entry name" value="SNc"/>
    <property type="match status" value="1"/>
</dbReference>
<evidence type="ECO:0000259" key="1">
    <source>
        <dbReference type="PROSITE" id="PS50830"/>
    </source>
</evidence>
<dbReference type="RefSeq" id="WP_051612693.1">
    <property type="nucleotide sequence ID" value="NZ_ARYM01000023.1"/>
</dbReference>
<dbReference type="AlphaFoldDB" id="A0A062VGU1"/>
<comment type="caution">
    <text evidence="2">The sequence shown here is derived from an EMBL/GenBank/DDBJ whole genome shotgun (WGS) entry which is preliminary data.</text>
</comment>
<evidence type="ECO:0000313" key="2">
    <source>
        <dbReference type="EMBL" id="KCZ97238.1"/>
    </source>
</evidence>
<sequence>MDEAGRRTPIRNFVIFAAALIVAACGRAPSDPLEGLAVGERGRVVRVIDGDALVLSTGQSVQLIGIEAPAGPSRGRDGEAGFEESKRALEDLALGREVELRYGGLTRDRYDRALAHVVTTDTLGPKYWLNAEMVKRGAARVRVYPDTAVANDLLLPLEVAAREAKAGLWKGRLWTITQADALPDTFQGFQVVEAVTGGMQGSDFRGVSCDVLLERSLLVLEIETAAAALCQMDPDTRIRARGYVRNLRMEITHPLNLEILEEP</sequence>
<dbReference type="Pfam" id="PF00565">
    <property type="entry name" value="SNase"/>
    <property type="match status" value="1"/>
</dbReference>
<evidence type="ECO:0000313" key="3">
    <source>
        <dbReference type="Proteomes" id="UP000027100"/>
    </source>
</evidence>
<dbReference type="Gene3D" id="2.40.50.90">
    <property type="match status" value="1"/>
</dbReference>
<dbReference type="PROSITE" id="PS51257">
    <property type="entry name" value="PROKAR_LIPOPROTEIN"/>
    <property type="match status" value="1"/>
</dbReference>
<reference evidence="2 3" key="1">
    <citation type="journal article" date="2014" name="Antonie Van Leeuwenhoek">
        <title>Hyphomonas beringensis sp. nov. and Hyphomonas chukchiensis sp. nov., isolated from surface seawater of the Bering Sea and Chukchi Sea.</title>
        <authorList>
            <person name="Li C."/>
            <person name="Lai Q."/>
            <person name="Li G."/>
            <person name="Dong C."/>
            <person name="Wang J."/>
            <person name="Liao Y."/>
            <person name="Shao Z."/>
        </authorList>
    </citation>
    <scope>NUCLEOTIDE SEQUENCE [LARGE SCALE GENOMIC DNA]</scope>
    <source>
        <strain evidence="2 3">PS728</strain>
    </source>
</reference>
<organism evidence="2 3">
    <name type="scientific">Hyphomonas polymorpha PS728</name>
    <dbReference type="NCBI Taxonomy" id="1280954"/>
    <lineage>
        <taxon>Bacteria</taxon>
        <taxon>Pseudomonadati</taxon>
        <taxon>Pseudomonadota</taxon>
        <taxon>Alphaproteobacteria</taxon>
        <taxon>Hyphomonadales</taxon>
        <taxon>Hyphomonadaceae</taxon>
        <taxon>Hyphomonas</taxon>
    </lineage>
</organism>
<dbReference type="STRING" id="1280954.HPO_16088"/>
<feature type="domain" description="TNase-like" evidence="1">
    <location>
        <begin position="38"/>
        <end position="171"/>
    </location>
</feature>
<accession>A0A062VGU1</accession>
<dbReference type="InterPro" id="IPR016071">
    <property type="entry name" value="Staphylococal_nuclease_OB-fold"/>
</dbReference>